<sequence>MDKEKKGRILAVPFPSHGHINPMMQLCKRLVCKGLKATLTLTKFYGKKNMKEKSGLIQIETISDGDDEYDIFDRQSVPDSVVRFTKHGSESIAQLIEKYESLGDPIVGVIYDSLLPWVVEVPKKFGLVAIEFFTQHSGVNLVEYHYYHKLIPYPVESPVTIPGLPLLQPEDVPSYGVYLGNFTLMASQFSTVDKADFAVINTFYKMEEEALEAMSKFCPMMPVGPTIPSFYLDNFIENDKEYGLSVPRDDSICINWLNTKPEGSVVYVSLSSVIFASPDAKQMEELAFGLKGSNYNFLWIVKDFEVEKLPKNFAEETSDKSLIVQWCPQLEVLLNKAVGCIVSHCGWNSVLEALSIGVPIVGMPVWADQPTTAKFIQDVWKVGVRVKRDENGIAGRGEIEGCIRKVMEGGRTGEIKENCIKWKTLAKEAISEGGTSDTNLNKLVSKLTSSP</sequence>
<comment type="similarity">
    <text evidence="2">Belongs to the UDP-glycosyltransferase family.</text>
</comment>
<comment type="function">
    <text evidence="6">Catalyzes the glucosylation at the O-5 position of anthocyanidin 3-glucosides to form anthocyanidin 3,5-di-O-glucosides using UDP-glucose as sugar donor. Anthocyanidin 3,5-di-O-glucosides are molecules that are responsible for pigmentation. Also acts on anthocyanidin 3-O-(6-O-malonylglucoside). Much less active with hydroxycinnamoylglucose derivatives. No activity in the absence of the 3-O-glucoside group.</text>
</comment>
<reference evidence="8 9" key="1">
    <citation type="submission" date="2019-12" db="EMBL/GenBank/DDBJ databases">
        <authorList>
            <person name="Alioto T."/>
            <person name="Alioto T."/>
            <person name="Gomez Garrido J."/>
        </authorList>
    </citation>
    <scope>NUCLEOTIDE SEQUENCE [LARGE SCALE GENOMIC DNA]</scope>
</reference>
<evidence type="ECO:0000256" key="3">
    <source>
        <dbReference type="ARBA" id="ARBA00022679"/>
    </source>
</evidence>
<dbReference type="OrthoDB" id="5835829at2759"/>
<dbReference type="Pfam" id="PF00201">
    <property type="entry name" value="UDPGT"/>
    <property type="match status" value="1"/>
</dbReference>
<dbReference type="Gramene" id="OE9A111840T1">
    <property type="protein sequence ID" value="OE9A111840C1"/>
    <property type="gene ID" value="OE9A111840"/>
</dbReference>
<dbReference type="InterPro" id="IPR002213">
    <property type="entry name" value="UDP_glucos_trans"/>
</dbReference>
<dbReference type="CDD" id="cd03784">
    <property type="entry name" value="GT1_Gtf-like"/>
    <property type="match status" value="1"/>
</dbReference>
<dbReference type="EC" id="2.4.1.298" evidence="7"/>
<keyword evidence="4" id="KW-0732">Signal</keyword>
<gene>
    <name evidence="8" type="ORF">OLEA9_A111840</name>
</gene>
<dbReference type="GO" id="GO:0080043">
    <property type="term" value="F:quercetin 3-O-glucosyltransferase activity"/>
    <property type="evidence" value="ECO:0007669"/>
    <property type="project" value="TreeGrafter"/>
</dbReference>
<dbReference type="AlphaFoldDB" id="A0A8S0S218"/>
<dbReference type="Proteomes" id="UP000594638">
    <property type="component" value="Unassembled WGS sequence"/>
</dbReference>
<dbReference type="PANTHER" id="PTHR11926:SF1311">
    <property type="entry name" value="UDP-GLYCOSYLTRANSFERASE 74F2"/>
    <property type="match status" value="1"/>
</dbReference>
<comment type="catalytic activity">
    <reaction evidence="5">
        <text>an anthocyanidin 3-O-beta-D-glucoside + UDP-alpha-D-glucose = an anthocyanidin 3,5-di-O-beta-D-glucoside + UDP + 2 H(+)</text>
        <dbReference type="Rhea" id="RHEA:35423"/>
        <dbReference type="ChEBI" id="CHEBI:15378"/>
        <dbReference type="ChEBI" id="CHEBI:16307"/>
        <dbReference type="ChEBI" id="CHEBI:57503"/>
        <dbReference type="ChEBI" id="CHEBI:58223"/>
        <dbReference type="ChEBI" id="CHEBI:58885"/>
        <dbReference type="EC" id="2.4.1.298"/>
    </reaction>
</comment>
<evidence type="ECO:0000256" key="1">
    <source>
        <dbReference type="ARBA" id="ARBA00004935"/>
    </source>
</evidence>
<keyword evidence="3" id="KW-0808">Transferase</keyword>
<dbReference type="Gene3D" id="3.40.50.2000">
    <property type="entry name" value="Glycogen Phosphorylase B"/>
    <property type="match status" value="2"/>
</dbReference>
<evidence type="ECO:0000256" key="6">
    <source>
        <dbReference type="ARBA" id="ARBA00056922"/>
    </source>
</evidence>
<evidence type="ECO:0000256" key="7">
    <source>
        <dbReference type="ARBA" id="ARBA00066781"/>
    </source>
</evidence>
<dbReference type="PANTHER" id="PTHR11926">
    <property type="entry name" value="GLUCOSYL/GLUCURONOSYL TRANSFERASES"/>
    <property type="match status" value="1"/>
</dbReference>
<organism evidence="8 9">
    <name type="scientific">Olea europaea subsp. europaea</name>
    <dbReference type="NCBI Taxonomy" id="158383"/>
    <lineage>
        <taxon>Eukaryota</taxon>
        <taxon>Viridiplantae</taxon>
        <taxon>Streptophyta</taxon>
        <taxon>Embryophyta</taxon>
        <taxon>Tracheophyta</taxon>
        <taxon>Spermatophyta</taxon>
        <taxon>Magnoliopsida</taxon>
        <taxon>eudicotyledons</taxon>
        <taxon>Gunneridae</taxon>
        <taxon>Pentapetalae</taxon>
        <taxon>asterids</taxon>
        <taxon>lamiids</taxon>
        <taxon>Lamiales</taxon>
        <taxon>Oleaceae</taxon>
        <taxon>Oleeae</taxon>
        <taxon>Olea</taxon>
    </lineage>
</organism>
<dbReference type="FunFam" id="3.40.50.2000:FF:000019">
    <property type="entry name" value="Glycosyltransferase"/>
    <property type="match status" value="1"/>
</dbReference>
<proteinExistence type="inferred from homology"/>
<evidence type="ECO:0000256" key="5">
    <source>
        <dbReference type="ARBA" id="ARBA00050360"/>
    </source>
</evidence>
<name>A0A8S0S218_OLEEU</name>
<protein>
    <recommendedName>
        <fullName evidence="7">anthocyanidin 3-O-glucoside 5-O-glucosyltransferase</fullName>
        <ecNumber evidence="7">2.4.1.298</ecNumber>
    </recommendedName>
</protein>
<dbReference type="GO" id="GO:0102816">
    <property type="term" value="F:UDP-D-glucose:delphinidin 3-O-glucosyl-5-O-caffeoylglucoside -O-beta-D-glucosyltransferase activity"/>
    <property type="evidence" value="ECO:0007669"/>
    <property type="project" value="UniProtKB-EC"/>
</dbReference>
<dbReference type="SUPFAM" id="SSF53756">
    <property type="entry name" value="UDP-Glycosyltransferase/glycogen phosphorylase"/>
    <property type="match status" value="1"/>
</dbReference>
<keyword evidence="9" id="KW-1185">Reference proteome</keyword>
<evidence type="ECO:0000313" key="8">
    <source>
        <dbReference type="EMBL" id="CAA2985220.1"/>
    </source>
</evidence>
<evidence type="ECO:0000256" key="2">
    <source>
        <dbReference type="ARBA" id="ARBA00009995"/>
    </source>
</evidence>
<evidence type="ECO:0000313" key="9">
    <source>
        <dbReference type="Proteomes" id="UP000594638"/>
    </source>
</evidence>
<comment type="caution">
    <text evidence="8">The sequence shown here is derived from an EMBL/GenBank/DDBJ whole genome shotgun (WGS) entry which is preliminary data.</text>
</comment>
<accession>A0A8S0S218</accession>
<dbReference type="EMBL" id="CACTIH010003796">
    <property type="protein sequence ID" value="CAA2985220.1"/>
    <property type="molecule type" value="Genomic_DNA"/>
</dbReference>
<comment type="pathway">
    <text evidence="1">Pigment biosynthesis; anthocyanin biosynthesis.</text>
</comment>
<dbReference type="GO" id="GO:0080044">
    <property type="term" value="F:quercetin 7-O-glucosyltransferase activity"/>
    <property type="evidence" value="ECO:0007669"/>
    <property type="project" value="TreeGrafter"/>
</dbReference>
<evidence type="ECO:0000256" key="4">
    <source>
        <dbReference type="ARBA" id="ARBA00022729"/>
    </source>
</evidence>